<evidence type="ECO:0000313" key="3">
    <source>
        <dbReference type="Proteomes" id="UP000002051"/>
    </source>
</evidence>
<dbReference type="PaxDb" id="3880-AES62523"/>
<dbReference type="EnsemblPlants" id="AES62523">
    <property type="protein sequence ID" value="AES62523"/>
    <property type="gene ID" value="MTR_1g100990"/>
</dbReference>
<name>G7IAM0_MEDTR</name>
<dbReference type="AlphaFoldDB" id="G7IAM0"/>
<evidence type="ECO:0000313" key="1">
    <source>
        <dbReference type="EMBL" id="AES62523.1"/>
    </source>
</evidence>
<dbReference type="Proteomes" id="UP000002051">
    <property type="component" value="Unassembled WGS sequence"/>
</dbReference>
<evidence type="ECO:0000313" key="2">
    <source>
        <dbReference type="EnsemblPlants" id="AES62523"/>
    </source>
</evidence>
<keyword evidence="3" id="KW-1185">Reference proteome</keyword>
<proteinExistence type="predicted"/>
<accession>G7IAM0</accession>
<sequence>MREEERDDERFKYLESLTAGDTWPDAVCQVGRMWDTRRQGASLAGGLARSSFQGRTLGIPGSILRRNNAWPVRMPLRISRISRSPLVGRKPGGVCFKVKNDIPGNTWLGNDYIHVCYEVEKKIFLGIKVPGNGVTSHNFHYFHEYIPM</sequence>
<dbReference type="EMBL" id="CM001217">
    <property type="protein sequence ID" value="AES62523.1"/>
    <property type="molecule type" value="Genomic_DNA"/>
</dbReference>
<dbReference type="HOGENOM" id="CLU_1761466_0_0_1"/>
<gene>
    <name evidence="1" type="ordered locus">MTR_1g100990</name>
</gene>
<reference evidence="1 3" key="2">
    <citation type="journal article" date="2014" name="BMC Genomics">
        <title>An improved genome release (version Mt4.0) for the model legume Medicago truncatula.</title>
        <authorList>
            <person name="Tang H."/>
            <person name="Krishnakumar V."/>
            <person name="Bidwell S."/>
            <person name="Rosen B."/>
            <person name="Chan A."/>
            <person name="Zhou S."/>
            <person name="Gentzbittel L."/>
            <person name="Childs K.L."/>
            <person name="Yandell M."/>
            <person name="Gundlach H."/>
            <person name="Mayer K.F."/>
            <person name="Schwartz D.C."/>
            <person name="Town C.D."/>
        </authorList>
    </citation>
    <scope>GENOME REANNOTATION</scope>
    <source>
        <strain evidence="2 3">cv. Jemalong A17</strain>
    </source>
</reference>
<protein>
    <submittedName>
        <fullName evidence="1 2">Uncharacterized protein</fullName>
    </submittedName>
</protein>
<reference evidence="2" key="3">
    <citation type="submission" date="2015-04" db="UniProtKB">
        <authorList>
            <consortium name="EnsemblPlants"/>
        </authorList>
    </citation>
    <scope>IDENTIFICATION</scope>
    <source>
        <strain evidence="2">cv. Jemalong A17</strain>
    </source>
</reference>
<reference evidence="1 3" key="1">
    <citation type="journal article" date="2011" name="Nature">
        <title>The Medicago genome provides insight into the evolution of rhizobial symbioses.</title>
        <authorList>
            <person name="Young N.D."/>
            <person name="Debelle F."/>
            <person name="Oldroyd G.E."/>
            <person name="Geurts R."/>
            <person name="Cannon S.B."/>
            <person name="Udvardi M.K."/>
            <person name="Benedito V.A."/>
            <person name="Mayer K.F."/>
            <person name="Gouzy J."/>
            <person name="Schoof H."/>
            <person name="Van de Peer Y."/>
            <person name="Proost S."/>
            <person name="Cook D.R."/>
            <person name="Meyers B.C."/>
            <person name="Spannagl M."/>
            <person name="Cheung F."/>
            <person name="De Mita S."/>
            <person name="Krishnakumar V."/>
            <person name="Gundlach H."/>
            <person name="Zhou S."/>
            <person name="Mudge J."/>
            <person name="Bharti A.K."/>
            <person name="Murray J.D."/>
            <person name="Naoumkina M.A."/>
            <person name="Rosen B."/>
            <person name="Silverstein K.A."/>
            <person name="Tang H."/>
            <person name="Rombauts S."/>
            <person name="Zhao P.X."/>
            <person name="Zhou P."/>
            <person name="Barbe V."/>
            <person name="Bardou P."/>
            <person name="Bechner M."/>
            <person name="Bellec A."/>
            <person name="Berger A."/>
            <person name="Berges H."/>
            <person name="Bidwell S."/>
            <person name="Bisseling T."/>
            <person name="Choisne N."/>
            <person name="Couloux A."/>
            <person name="Denny R."/>
            <person name="Deshpande S."/>
            <person name="Dai X."/>
            <person name="Doyle J.J."/>
            <person name="Dudez A.M."/>
            <person name="Farmer A.D."/>
            <person name="Fouteau S."/>
            <person name="Franken C."/>
            <person name="Gibelin C."/>
            <person name="Gish J."/>
            <person name="Goldstein S."/>
            <person name="Gonzalez A.J."/>
            <person name="Green P.J."/>
            <person name="Hallab A."/>
            <person name="Hartog M."/>
            <person name="Hua A."/>
            <person name="Humphray S.J."/>
            <person name="Jeong D.H."/>
            <person name="Jing Y."/>
            <person name="Jocker A."/>
            <person name="Kenton S.M."/>
            <person name="Kim D.J."/>
            <person name="Klee K."/>
            <person name="Lai H."/>
            <person name="Lang C."/>
            <person name="Lin S."/>
            <person name="Macmil S.L."/>
            <person name="Magdelenat G."/>
            <person name="Matthews L."/>
            <person name="McCorrison J."/>
            <person name="Monaghan E.L."/>
            <person name="Mun J.H."/>
            <person name="Najar F.Z."/>
            <person name="Nicholson C."/>
            <person name="Noirot C."/>
            <person name="O'Bleness M."/>
            <person name="Paule C.R."/>
            <person name="Poulain J."/>
            <person name="Prion F."/>
            <person name="Qin B."/>
            <person name="Qu C."/>
            <person name="Retzel E.F."/>
            <person name="Riddle C."/>
            <person name="Sallet E."/>
            <person name="Samain S."/>
            <person name="Samson N."/>
            <person name="Sanders I."/>
            <person name="Saurat O."/>
            <person name="Scarpelli C."/>
            <person name="Schiex T."/>
            <person name="Segurens B."/>
            <person name="Severin A.J."/>
            <person name="Sherrier D.J."/>
            <person name="Shi R."/>
            <person name="Sims S."/>
            <person name="Singer S.R."/>
            <person name="Sinharoy S."/>
            <person name="Sterck L."/>
            <person name="Viollet A."/>
            <person name="Wang B.B."/>
            <person name="Wang K."/>
            <person name="Wang M."/>
            <person name="Wang X."/>
            <person name="Warfsmann J."/>
            <person name="Weissenbach J."/>
            <person name="White D.D."/>
            <person name="White J.D."/>
            <person name="Wiley G.B."/>
            <person name="Wincker P."/>
            <person name="Xing Y."/>
            <person name="Yang L."/>
            <person name="Yao Z."/>
            <person name="Ying F."/>
            <person name="Zhai J."/>
            <person name="Zhou L."/>
            <person name="Zuber A."/>
            <person name="Denarie J."/>
            <person name="Dixon R.A."/>
            <person name="May G.D."/>
            <person name="Schwartz D.C."/>
            <person name="Rogers J."/>
            <person name="Quetier F."/>
            <person name="Town C.D."/>
            <person name="Roe B.A."/>
        </authorList>
    </citation>
    <scope>NUCLEOTIDE SEQUENCE [LARGE SCALE GENOMIC DNA]</scope>
    <source>
        <strain evidence="1">A17</strain>
        <strain evidence="2 3">cv. Jemalong A17</strain>
    </source>
</reference>
<organism evidence="1 3">
    <name type="scientific">Medicago truncatula</name>
    <name type="common">Barrel medic</name>
    <name type="synonym">Medicago tribuloides</name>
    <dbReference type="NCBI Taxonomy" id="3880"/>
    <lineage>
        <taxon>Eukaryota</taxon>
        <taxon>Viridiplantae</taxon>
        <taxon>Streptophyta</taxon>
        <taxon>Embryophyta</taxon>
        <taxon>Tracheophyta</taxon>
        <taxon>Spermatophyta</taxon>
        <taxon>Magnoliopsida</taxon>
        <taxon>eudicotyledons</taxon>
        <taxon>Gunneridae</taxon>
        <taxon>Pentapetalae</taxon>
        <taxon>rosids</taxon>
        <taxon>fabids</taxon>
        <taxon>Fabales</taxon>
        <taxon>Fabaceae</taxon>
        <taxon>Papilionoideae</taxon>
        <taxon>50 kb inversion clade</taxon>
        <taxon>NPAAA clade</taxon>
        <taxon>Hologalegina</taxon>
        <taxon>IRL clade</taxon>
        <taxon>Trifolieae</taxon>
        <taxon>Medicago</taxon>
    </lineage>
</organism>